<protein>
    <submittedName>
        <fullName evidence="1">Uncharacterized protein</fullName>
    </submittedName>
</protein>
<gene>
    <name evidence="1" type="ORF">HMPREF9371_0402</name>
</gene>
<keyword evidence="2" id="KW-1185">Reference proteome</keyword>
<name>G4CFL3_9NEIS</name>
<organism evidence="1 2">
    <name type="scientific">Neisseria shayeganii 871</name>
    <dbReference type="NCBI Taxonomy" id="1032488"/>
    <lineage>
        <taxon>Bacteria</taxon>
        <taxon>Pseudomonadati</taxon>
        <taxon>Pseudomonadota</taxon>
        <taxon>Betaproteobacteria</taxon>
        <taxon>Neisseriales</taxon>
        <taxon>Neisseriaceae</taxon>
        <taxon>Neisseria</taxon>
    </lineage>
</organism>
<dbReference type="HOGENOM" id="CLU_3292960_0_0_4"/>
<reference evidence="1 2" key="1">
    <citation type="submission" date="2011-05" db="EMBL/GenBank/DDBJ databases">
        <authorList>
            <person name="Muzny D."/>
            <person name="Qin X."/>
            <person name="Deng J."/>
            <person name="Jiang H."/>
            <person name="Liu Y."/>
            <person name="Qu J."/>
            <person name="Song X.-Z."/>
            <person name="Zhang L."/>
            <person name="Thornton R."/>
            <person name="Coyle M."/>
            <person name="Francisco L."/>
            <person name="Jackson L."/>
            <person name="Javaid M."/>
            <person name="Korchina V."/>
            <person name="Kovar C."/>
            <person name="Mata R."/>
            <person name="Mathew T."/>
            <person name="Ngo R."/>
            <person name="Nguyen L."/>
            <person name="Nguyen N."/>
            <person name="Okwuonu G."/>
            <person name="Ongeri F."/>
            <person name="Pham C."/>
            <person name="Simmons D."/>
            <person name="Wilczek-Boney K."/>
            <person name="Hale W."/>
            <person name="Jakkamsetti A."/>
            <person name="Pham P."/>
            <person name="Ruth R."/>
            <person name="San Lucas F."/>
            <person name="Warren J."/>
            <person name="Zhang J."/>
            <person name="Zhao Z."/>
            <person name="Zhou C."/>
            <person name="Zhu D."/>
            <person name="Lee S."/>
            <person name="Bess C."/>
            <person name="Blankenburg K."/>
            <person name="Forbes L."/>
            <person name="Fu Q."/>
            <person name="Gubbala S."/>
            <person name="Hirani K."/>
            <person name="Jayaseelan J.C."/>
            <person name="Lara F."/>
            <person name="Munidasa M."/>
            <person name="Palculict T."/>
            <person name="Patil S."/>
            <person name="Pu L.-L."/>
            <person name="Saada N."/>
            <person name="Tang L."/>
            <person name="Weissenberger G."/>
            <person name="Zhu Y."/>
            <person name="Hemphill L."/>
            <person name="Shang Y."/>
            <person name="Youmans B."/>
            <person name="Ayvaz T."/>
            <person name="Ross M."/>
            <person name="Santibanez J."/>
            <person name="Aqrawi P."/>
            <person name="Gross S."/>
            <person name="Joshi V."/>
            <person name="Fowler G."/>
            <person name="Nazareth L."/>
            <person name="Reid J."/>
            <person name="Worley K."/>
            <person name="Petrosino J."/>
            <person name="Highlander S."/>
            <person name="Gibbs R."/>
        </authorList>
    </citation>
    <scope>NUCLEOTIDE SEQUENCE [LARGE SCALE GENOMIC DNA]</scope>
    <source>
        <strain evidence="1 2">871</strain>
    </source>
</reference>
<evidence type="ECO:0000313" key="2">
    <source>
        <dbReference type="Proteomes" id="UP000003019"/>
    </source>
</evidence>
<sequence length="40" mass="4600">MIWEMIEKGCGQGYLKRLRHNIFQVARGVLPLGSDKRVIS</sequence>
<comment type="caution">
    <text evidence="1">The sequence shown here is derived from an EMBL/GenBank/DDBJ whole genome shotgun (WGS) entry which is preliminary data.</text>
</comment>
<dbReference type="Proteomes" id="UP000003019">
    <property type="component" value="Unassembled WGS sequence"/>
</dbReference>
<dbReference type="PATRIC" id="fig|1032488.3.peg.373"/>
<evidence type="ECO:0000313" key="1">
    <source>
        <dbReference type="EMBL" id="EGY53389.1"/>
    </source>
</evidence>
<proteinExistence type="predicted"/>
<dbReference type="EMBL" id="AGAY01000014">
    <property type="protein sequence ID" value="EGY53389.1"/>
    <property type="molecule type" value="Genomic_DNA"/>
</dbReference>
<accession>G4CFL3</accession>
<dbReference type="AlphaFoldDB" id="G4CFL3"/>